<evidence type="ECO:0000259" key="1">
    <source>
        <dbReference type="PROSITE" id="PS51186"/>
    </source>
</evidence>
<dbReference type="STRING" id="698738.OLEAN_C28870"/>
<dbReference type="OrthoDB" id="9775804at2"/>
<keyword evidence="3" id="KW-1185">Reference proteome</keyword>
<dbReference type="EMBL" id="FO203512">
    <property type="protein sequence ID" value="CCK77063.1"/>
    <property type="molecule type" value="Genomic_DNA"/>
</dbReference>
<dbReference type="InterPro" id="IPR016181">
    <property type="entry name" value="Acyl_CoA_acyltransferase"/>
</dbReference>
<reference evidence="2 3" key="1">
    <citation type="journal article" date="2013" name="Nat. Commun.">
        <title>Genome sequence and functional genomic analysis of the oil-degrading bacterium Oleispira antarctica.</title>
        <authorList>
            <person name="Kube M."/>
            <person name="Chernikova T.N."/>
            <person name="Al-Ramahi Y."/>
            <person name="Beloqui A."/>
            <person name="Lopez-Cortez N."/>
            <person name="Guazzaroni M.E."/>
            <person name="Heipieper H.J."/>
            <person name="Klages S."/>
            <person name="Kotsyurbenko O.R."/>
            <person name="Langer I."/>
            <person name="Nechitaylo T.Y."/>
            <person name="Lunsdorf H."/>
            <person name="Fernandez M."/>
            <person name="Juarez S."/>
            <person name="Ciordia S."/>
            <person name="Singer A."/>
            <person name="Kagan O."/>
            <person name="Egorova O."/>
            <person name="Petit P.A."/>
            <person name="Stogios P."/>
            <person name="Kim Y."/>
            <person name="Tchigvintsev A."/>
            <person name="Flick R."/>
            <person name="Denaro R."/>
            <person name="Genovese M."/>
            <person name="Albar J.P."/>
            <person name="Reva O.N."/>
            <person name="Martinez-Gomariz M."/>
            <person name="Tran H."/>
            <person name="Ferrer M."/>
            <person name="Savchenko A."/>
            <person name="Yakunin A.F."/>
            <person name="Yakimov M.M."/>
            <person name="Golyshina O.V."/>
            <person name="Reinhardt R."/>
            <person name="Golyshin P.N."/>
        </authorList>
    </citation>
    <scope>NUCLEOTIDE SEQUENCE [LARGE SCALE GENOMIC DNA]</scope>
</reference>
<keyword evidence="2" id="KW-0808">Transferase</keyword>
<dbReference type="SUPFAM" id="SSF55729">
    <property type="entry name" value="Acyl-CoA N-acyltransferases (Nat)"/>
    <property type="match status" value="1"/>
</dbReference>
<dbReference type="PROSITE" id="PS51186">
    <property type="entry name" value="GNAT"/>
    <property type="match status" value="1"/>
</dbReference>
<dbReference type="InterPro" id="IPR053144">
    <property type="entry name" value="Acetyltransferase_Butenolide"/>
</dbReference>
<dbReference type="AlphaFoldDB" id="R4YTJ9"/>
<dbReference type="InterPro" id="IPR000182">
    <property type="entry name" value="GNAT_dom"/>
</dbReference>
<organism evidence="2 3">
    <name type="scientific">Oleispira antarctica RB-8</name>
    <dbReference type="NCBI Taxonomy" id="698738"/>
    <lineage>
        <taxon>Bacteria</taxon>
        <taxon>Pseudomonadati</taxon>
        <taxon>Pseudomonadota</taxon>
        <taxon>Gammaproteobacteria</taxon>
        <taxon>Oceanospirillales</taxon>
        <taxon>Oceanospirillaceae</taxon>
        <taxon>Oleispira</taxon>
    </lineage>
</organism>
<feature type="domain" description="N-acetyltransferase" evidence="1">
    <location>
        <begin position="8"/>
        <end position="150"/>
    </location>
</feature>
<dbReference type="PANTHER" id="PTHR43233:SF1">
    <property type="entry name" value="FAMILY N-ACETYLTRANSFERASE, PUTATIVE (AFU_ORTHOLOGUE AFUA_6G03350)-RELATED"/>
    <property type="match status" value="1"/>
</dbReference>
<accession>R4YTJ9</accession>
<dbReference type="PATRIC" id="fig|698738.3.peg.2998"/>
<dbReference type="HOGENOM" id="CLU_086503_4_0_6"/>
<sequence length="150" mass="16961">MNNVATKITYQVYNSNLDNNLNITATQFTNLLKNSTLAERRPIEDEECLKGMINNSNLIISAWDAENLIGISRCVTDFHYCCYLSDLAVDQKYQSQGIGKKLQVQTQNQLGPKCKLILIAAPAANSYYQKIGFSNNERCWVLNRDESITT</sequence>
<protein>
    <submittedName>
        <fullName evidence="2">Probable GCN5-related N-acetyltransferase</fullName>
    </submittedName>
</protein>
<dbReference type="GO" id="GO:0016747">
    <property type="term" value="F:acyltransferase activity, transferring groups other than amino-acyl groups"/>
    <property type="evidence" value="ECO:0007669"/>
    <property type="project" value="InterPro"/>
</dbReference>
<dbReference type="Proteomes" id="UP000032749">
    <property type="component" value="Chromosome"/>
</dbReference>
<dbReference type="Pfam" id="PF13673">
    <property type="entry name" value="Acetyltransf_10"/>
    <property type="match status" value="1"/>
</dbReference>
<dbReference type="KEGG" id="oai:OLEAN_C28870"/>
<evidence type="ECO:0000313" key="2">
    <source>
        <dbReference type="EMBL" id="CCK77063.1"/>
    </source>
</evidence>
<dbReference type="CDD" id="cd04301">
    <property type="entry name" value="NAT_SF"/>
    <property type="match status" value="1"/>
</dbReference>
<name>R4YTJ9_OLEAN</name>
<proteinExistence type="predicted"/>
<dbReference type="Gene3D" id="3.40.630.30">
    <property type="match status" value="1"/>
</dbReference>
<dbReference type="PANTHER" id="PTHR43233">
    <property type="entry name" value="FAMILY N-ACETYLTRANSFERASE, PUTATIVE (AFU_ORTHOLOGUE AFUA_6G03350)-RELATED"/>
    <property type="match status" value="1"/>
</dbReference>
<evidence type="ECO:0000313" key="3">
    <source>
        <dbReference type="Proteomes" id="UP000032749"/>
    </source>
</evidence>
<gene>
    <name evidence="2" type="ORF">OLEAN_C28870</name>
</gene>